<proteinExistence type="predicted"/>
<dbReference type="Proteomes" id="UP000663880">
    <property type="component" value="Unassembled WGS sequence"/>
</dbReference>
<accession>A0A821MHN7</accession>
<gene>
    <name evidence="1" type="ORF">PMACD_LOCUS1670</name>
</gene>
<organism evidence="1 2">
    <name type="scientific">Pieris macdunnoughi</name>
    <dbReference type="NCBI Taxonomy" id="345717"/>
    <lineage>
        <taxon>Eukaryota</taxon>
        <taxon>Metazoa</taxon>
        <taxon>Ecdysozoa</taxon>
        <taxon>Arthropoda</taxon>
        <taxon>Hexapoda</taxon>
        <taxon>Insecta</taxon>
        <taxon>Pterygota</taxon>
        <taxon>Neoptera</taxon>
        <taxon>Endopterygota</taxon>
        <taxon>Lepidoptera</taxon>
        <taxon>Glossata</taxon>
        <taxon>Ditrysia</taxon>
        <taxon>Papilionoidea</taxon>
        <taxon>Pieridae</taxon>
        <taxon>Pierinae</taxon>
        <taxon>Pieris</taxon>
    </lineage>
</organism>
<sequence>MQGSIAGSSLWNLIIDPLMKMIHAEQVKAQGANRILDIVHAWGKDKPRFAPHKTNAMLVTCKRKFYNPRPNRVSRVPAFLLATADMNVSPPQRRSFIIMGPLDTIWDVVPSLQLQIASVVGQSTCI</sequence>
<comment type="caution">
    <text evidence="1">The sequence shown here is derived from an EMBL/GenBank/DDBJ whole genome shotgun (WGS) entry which is preliminary data.</text>
</comment>
<name>A0A821MHN7_9NEOP</name>
<evidence type="ECO:0000313" key="1">
    <source>
        <dbReference type="EMBL" id="CAF4768169.1"/>
    </source>
</evidence>
<dbReference type="EMBL" id="CAJOBZ010000003">
    <property type="protein sequence ID" value="CAF4768169.1"/>
    <property type="molecule type" value="Genomic_DNA"/>
</dbReference>
<protein>
    <submittedName>
        <fullName evidence="1">Uncharacterized protein</fullName>
    </submittedName>
</protein>
<dbReference type="AlphaFoldDB" id="A0A821MHN7"/>
<evidence type="ECO:0000313" key="2">
    <source>
        <dbReference type="Proteomes" id="UP000663880"/>
    </source>
</evidence>
<reference evidence="1" key="1">
    <citation type="submission" date="2021-02" db="EMBL/GenBank/DDBJ databases">
        <authorList>
            <person name="Steward A R."/>
        </authorList>
    </citation>
    <scope>NUCLEOTIDE SEQUENCE</scope>
</reference>
<keyword evidence="2" id="KW-1185">Reference proteome</keyword>
<dbReference type="OrthoDB" id="7382669at2759"/>